<keyword evidence="5 7" id="KW-0949">S-adenosyl-L-methionine</keyword>
<evidence type="ECO:0000256" key="7">
    <source>
        <dbReference type="HAMAP-Rule" id="MF_01057"/>
    </source>
</evidence>
<gene>
    <name evidence="7" type="primary">trmB</name>
    <name evidence="8" type="ORF">SAMN05421783_12418</name>
</gene>
<evidence type="ECO:0000256" key="5">
    <source>
        <dbReference type="ARBA" id="ARBA00022691"/>
    </source>
</evidence>
<feature type="binding site" evidence="7">
    <location>
        <position position="63"/>
    </location>
    <ligand>
        <name>S-adenosyl-L-methionine</name>
        <dbReference type="ChEBI" id="CHEBI:59789"/>
    </ligand>
</feature>
<sequence>MTAETTTKFLRPIRSFVLREGRLTSAQERAFRDLWPLYGMDWTPDTPIDLAGLFGNAHPVVLEIGFGNGDSLAEMAEQDPQNNWLGIEVHRPGVGHLLLEIERRGLTNLKLMRHDAVEVLGRGIAPGSLERVQLFFPDPWPKRRHHKRRILTPELIGLLAHALRPGGVFHAATDWEPYAEQMLEILETSSETFENLAGPGGFSPRPAARPLTRFEQRGERLGHRVRDLMFRRR</sequence>
<dbReference type="SUPFAM" id="SSF53335">
    <property type="entry name" value="S-adenosyl-L-methionine-dependent methyltransferases"/>
    <property type="match status" value="1"/>
</dbReference>
<evidence type="ECO:0000313" key="8">
    <source>
        <dbReference type="EMBL" id="SDX39433.1"/>
    </source>
</evidence>
<feature type="binding site" evidence="7">
    <location>
        <position position="115"/>
    </location>
    <ligand>
        <name>S-adenosyl-L-methionine</name>
        <dbReference type="ChEBI" id="CHEBI:59789"/>
    </ligand>
</feature>
<dbReference type="InterPro" id="IPR055361">
    <property type="entry name" value="tRNA_methyltr_TrmB_bact"/>
</dbReference>
<comment type="pathway">
    <text evidence="7">tRNA modification; N(7)-methylguanine-tRNA biosynthesis.</text>
</comment>
<dbReference type="Proteomes" id="UP000198816">
    <property type="component" value="Unassembled WGS sequence"/>
</dbReference>
<dbReference type="HAMAP" id="MF_01057">
    <property type="entry name" value="tRNA_methyltr_TrmB"/>
    <property type="match status" value="1"/>
</dbReference>
<dbReference type="RefSeq" id="WP_093036359.1">
    <property type="nucleotide sequence ID" value="NZ_FNNZ01000024.1"/>
</dbReference>
<dbReference type="InterPro" id="IPR029063">
    <property type="entry name" value="SAM-dependent_MTases_sf"/>
</dbReference>
<comment type="function">
    <text evidence="2 7">Catalyzes the formation of N(7)-methylguanine at position 46 (m7G46) in tRNA.</text>
</comment>
<name>A0A1H3BBW2_THIRO</name>
<keyword evidence="4 7" id="KW-0808">Transferase</keyword>
<comment type="similarity">
    <text evidence="7">Belongs to the class I-like SAM-binding methyltransferase superfamily. TrmB family.</text>
</comment>
<dbReference type="PROSITE" id="PS51625">
    <property type="entry name" value="SAM_MT_TRMB"/>
    <property type="match status" value="1"/>
</dbReference>
<dbReference type="GO" id="GO:0008176">
    <property type="term" value="F:tRNA (guanine(46)-N7)-methyltransferase activity"/>
    <property type="evidence" value="ECO:0007669"/>
    <property type="project" value="UniProtKB-UniRule"/>
</dbReference>
<feature type="binding site" evidence="7">
    <location>
        <position position="138"/>
    </location>
    <ligand>
        <name>S-adenosyl-L-methionine</name>
        <dbReference type="ChEBI" id="CHEBI:59789"/>
    </ligand>
</feature>
<feature type="binding site" evidence="7">
    <location>
        <position position="88"/>
    </location>
    <ligand>
        <name>S-adenosyl-L-methionine</name>
        <dbReference type="ChEBI" id="CHEBI:59789"/>
    </ligand>
</feature>
<comment type="caution">
    <text evidence="7">Lacks conserved residue(s) required for the propagation of feature annotation.</text>
</comment>
<keyword evidence="9" id="KW-1185">Reference proteome</keyword>
<evidence type="ECO:0000256" key="4">
    <source>
        <dbReference type="ARBA" id="ARBA00022679"/>
    </source>
</evidence>
<dbReference type="OrthoDB" id="9802090at2"/>
<dbReference type="STRING" id="1058.SAMN05421783_12418"/>
<feature type="binding site" evidence="7">
    <location>
        <begin position="212"/>
        <end position="215"/>
    </location>
    <ligand>
        <name>substrate</name>
    </ligand>
</feature>
<evidence type="ECO:0000313" key="9">
    <source>
        <dbReference type="Proteomes" id="UP000198816"/>
    </source>
</evidence>
<feature type="binding site" evidence="7">
    <location>
        <position position="142"/>
    </location>
    <ligand>
        <name>substrate</name>
    </ligand>
</feature>
<dbReference type="Pfam" id="PF02390">
    <property type="entry name" value="Methyltransf_4"/>
    <property type="match status" value="1"/>
</dbReference>
<keyword evidence="3 7" id="KW-0489">Methyltransferase</keyword>
<accession>A0A1H3BBW2</accession>
<dbReference type="PANTHER" id="PTHR23417:SF14">
    <property type="entry name" value="PENTACOTRIPEPTIDE-REPEAT REGION OF PRORP DOMAIN-CONTAINING PROTEIN"/>
    <property type="match status" value="1"/>
</dbReference>
<dbReference type="GO" id="GO:0043527">
    <property type="term" value="C:tRNA methyltransferase complex"/>
    <property type="evidence" value="ECO:0007669"/>
    <property type="project" value="TreeGrafter"/>
</dbReference>
<dbReference type="EC" id="2.1.1.33" evidence="7"/>
<evidence type="ECO:0000256" key="3">
    <source>
        <dbReference type="ARBA" id="ARBA00022603"/>
    </source>
</evidence>
<dbReference type="Gene3D" id="3.40.50.150">
    <property type="entry name" value="Vaccinia Virus protein VP39"/>
    <property type="match status" value="1"/>
</dbReference>
<dbReference type="EMBL" id="FNNZ01000024">
    <property type="protein sequence ID" value="SDX39433.1"/>
    <property type="molecule type" value="Genomic_DNA"/>
</dbReference>
<proteinExistence type="inferred from homology"/>
<reference evidence="9" key="1">
    <citation type="submission" date="2016-10" db="EMBL/GenBank/DDBJ databases">
        <authorList>
            <person name="Varghese N."/>
            <person name="Submissions S."/>
        </authorList>
    </citation>
    <scope>NUCLEOTIDE SEQUENCE [LARGE SCALE GENOMIC DNA]</scope>
    <source>
        <strain evidence="9">DSM 217</strain>
    </source>
</reference>
<evidence type="ECO:0000256" key="2">
    <source>
        <dbReference type="ARBA" id="ARBA00003015"/>
    </source>
</evidence>
<dbReference type="InterPro" id="IPR003358">
    <property type="entry name" value="tRNA_(Gua-N-7)_MeTrfase_Trmb"/>
</dbReference>
<keyword evidence="6 7" id="KW-0819">tRNA processing</keyword>
<evidence type="ECO:0000256" key="6">
    <source>
        <dbReference type="ARBA" id="ARBA00022694"/>
    </source>
</evidence>
<dbReference type="NCBIfam" id="TIGR00091">
    <property type="entry name" value="tRNA (guanosine(46)-N7)-methyltransferase TrmB"/>
    <property type="match status" value="1"/>
</dbReference>
<dbReference type="AlphaFoldDB" id="A0A1H3BBW2"/>
<feature type="binding site" evidence="7">
    <location>
        <position position="174"/>
    </location>
    <ligand>
        <name>substrate</name>
    </ligand>
</feature>
<protein>
    <recommendedName>
        <fullName evidence="7">tRNA (guanine-N(7)-)-methyltransferase</fullName>
        <ecNumber evidence="7">2.1.1.33</ecNumber>
    </recommendedName>
    <alternativeName>
        <fullName evidence="7">tRNA (guanine(46)-N(7))-methyltransferase</fullName>
    </alternativeName>
    <alternativeName>
        <fullName evidence="7">tRNA(m7G46)-methyltransferase</fullName>
    </alternativeName>
</protein>
<comment type="catalytic activity">
    <reaction evidence="1 7">
        <text>guanosine(46) in tRNA + S-adenosyl-L-methionine = N(7)-methylguanosine(46) in tRNA + S-adenosyl-L-homocysteine</text>
        <dbReference type="Rhea" id="RHEA:42708"/>
        <dbReference type="Rhea" id="RHEA-COMP:10188"/>
        <dbReference type="Rhea" id="RHEA-COMP:10189"/>
        <dbReference type="ChEBI" id="CHEBI:57856"/>
        <dbReference type="ChEBI" id="CHEBI:59789"/>
        <dbReference type="ChEBI" id="CHEBI:74269"/>
        <dbReference type="ChEBI" id="CHEBI:74480"/>
        <dbReference type="EC" id="2.1.1.33"/>
    </reaction>
</comment>
<evidence type="ECO:0000256" key="1">
    <source>
        <dbReference type="ARBA" id="ARBA00000142"/>
    </source>
</evidence>
<dbReference type="UniPathway" id="UPA00989"/>
<organism evidence="8 9">
    <name type="scientific">Thiocapsa roseopersicina</name>
    <dbReference type="NCBI Taxonomy" id="1058"/>
    <lineage>
        <taxon>Bacteria</taxon>
        <taxon>Pseudomonadati</taxon>
        <taxon>Pseudomonadota</taxon>
        <taxon>Gammaproteobacteria</taxon>
        <taxon>Chromatiales</taxon>
        <taxon>Chromatiaceae</taxon>
        <taxon>Thiocapsa</taxon>
    </lineage>
</organism>
<dbReference type="PANTHER" id="PTHR23417">
    <property type="entry name" value="3-DEOXY-D-MANNO-OCTULOSONIC-ACID TRANSFERASE/TRNA GUANINE-N 7 - -METHYLTRANSFERASE"/>
    <property type="match status" value="1"/>
</dbReference>